<dbReference type="EMBL" id="GGEC01081066">
    <property type="protein sequence ID" value="MBX61550.1"/>
    <property type="molecule type" value="Transcribed_RNA"/>
</dbReference>
<organism evidence="1">
    <name type="scientific">Rhizophora mucronata</name>
    <name type="common">Asiatic mangrove</name>
    <dbReference type="NCBI Taxonomy" id="61149"/>
    <lineage>
        <taxon>Eukaryota</taxon>
        <taxon>Viridiplantae</taxon>
        <taxon>Streptophyta</taxon>
        <taxon>Embryophyta</taxon>
        <taxon>Tracheophyta</taxon>
        <taxon>Spermatophyta</taxon>
        <taxon>Magnoliopsida</taxon>
        <taxon>eudicotyledons</taxon>
        <taxon>Gunneridae</taxon>
        <taxon>Pentapetalae</taxon>
        <taxon>rosids</taxon>
        <taxon>fabids</taxon>
        <taxon>Malpighiales</taxon>
        <taxon>Rhizophoraceae</taxon>
        <taxon>Rhizophora</taxon>
    </lineage>
</organism>
<reference evidence="1" key="1">
    <citation type="submission" date="2018-02" db="EMBL/GenBank/DDBJ databases">
        <title>Rhizophora mucronata_Transcriptome.</title>
        <authorList>
            <person name="Meera S.P."/>
            <person name="Sreeshan A."/>
            <person name="Augustine A."/>
        </authorList>
    </citation>
    <scope>NUCLEOTIDE SEQUENCE</scope>
    <source>
        <tissue evidence="1">Leaf</tissue>
    </source>
</reference>
<name>A0A2P2Q3I1_RHIMU</name>
<evidence type="ECO:0000313" key="1">
    <source>
        <dbReference type="EMBL" id="MBX61550.1"/>
    </source>
</evidence>
<protein>
    <submittedName>
        <fullName evidence="1">Uncharacterized protein</fullName>
    </submittedName>
</protein>
<proteinExistence type="predicted"/>
<sequence length="35" mass="4412">MSEMEMKRLRWIGVNLGRTKYEMNMFIAKYNNNWR</sequence>
<accession>A0A2P2Q3I1</accession>
<dbReference type="AlphaFoldDB" id="A0A2P2Q3I1"/>